<keyword evidence="5 10" id="KW-0547">Nucleotide-binding</keyword>
<comment type="caution">
    <text evidence="11">The sequence shown here is derived from an EMBL/GenBank/DDBJ whole genome shotgun (WGS) entry which is preliminary data.</text>
</comment>
<name>K6XDE9_9ALTE</name>
<evidence type="ECO:0000256" key="1">
    <source>
        <dbReference type="ARBA" id="ARBA00004761"/>
    </source>
</evidence>
<dbReference type="InterPro" id="IPR006001">
    <property type="entry name" value="Therm_gnt_kin"/>
</dbReference>
<dbReference type="Proteomes" id="UP000006327">
    <property type="component" value="Unassembled WGS sequence"/>
</dbReference>
<protein>
    <recommendedName>
        <fullName evidence="3 10">Gluconokinase</fullName>
        <ecNumber evidence="3 10">2.7.1.12</ecNumber>
    </recommendedName>
</protein>
<comment type="pathway">
    <text evidence="1">Carbohydrate acid metabolism.</text>
</comment>
<dbReference type="GO" id="GO:0046316">
    <property type="term" value="F:gluconokinase activity"/>
    <property type="evidence" value="ECO:0007669"/>
    <property type="project" value="UniProtKB-EC"/>
</dbReference>
<dbReference type="GO" id="GO:0005737">
    <property type="term" value="C:cytoplasm"/>
    <property type="evidence" value="ECO:0007669"/>
    <property type="project" value="TreeGrafter"/>
</dbReference>
<dbReference type="InterPro" id="IPR027417">
    <property type="entry name" value="P-loop_NTPase"/>
</dbReference>
<evidence type="ECO:0000313" key="11">
    <source>
        <dbReference type="EMBL" id="GAC18674.1"/>
    </source>
</evidence>
<dbReference type="GO" id="GO:0005524">
    <property type="term" value="F:ATP binding"/>
    <property type="evidence" value="ECO:0007669"/>
    <property type="project" value="UniProtKB-KW"/>
</dbReference>
<evidence type="ECO:0000256" key="8">
    <source>
        <dbReference type="ARBA" id="ARBA00023064"/>
    </source>
</evidence>
<dbReference type="FunFam" id="3.40.50.300:FF:000522">
    <property type="entry name" value="Gluconokinase"/>
    <property type="match status" value="1"/>
</dbReference>
<evidence type="ECO:0000256" key="7">
    <source>
        <dbReference type="ARBA" id="ARBA00022840"/>
    </source>
</evidence>
<dbReference type="eggNOG" id="COG3265">
    <property type="taxonomic scope" value="Bacteria"/>
</dbReference>
<proteinExistence type="inferred from homology"/>
<dbReference type="CDD" id="cd02021">
    <property type="entry name" value="GntK"/>
    <property type="match status" value="1"/>
</dbReference>
<evidence type="ECO:0000256" key="2">
    <source>
        <dbReference type="ARBA" id="ARBA00008420"/>
    </source>
</evidence>
<dbReference type="EMBL" id="BAEO01000021">
    <property type="protein sequence ID" value="GAC18674.1"/>
    <property type="molecule type" value="Genomic_DNA"/>
</dbReference>
<comment type="catalytic activity">
    <reaction evidence="9 10">
        <text>D-gluconate + ATP = 6-phospho-D-gluconate + ADP + H(+)</text>
        <dbReference type="Rhea" id="RHEA:19433"/>
        <dbReference type="ChEBI" id="CHEBI:15378"/>
        <dbReference type="ChEBI" id="CHEBI:18391"/>
        <dbReference type="ChEBI" id="CHEBI:30616"/>
        <dbReference type="ChEBI" id="CHEBI:58759"/>
        <dbReference type="ChEBI" id="CHEBI:456216"/>
        <dbReference type="EC" id="2.7.1.12"/>
    </reaction>
</comment>
<keyword evidence="6 10" id="KW-0418">Kinase</keyword>
<evidence type="ECO:0000256" key="5">
    <source>
        <dbReference type="ARBA" id="ARBA00022741"/>
    </source>
</evidence>
<evidence type="ECO:0000256" key="3">
    <source>
        <dbReference type="ARBA" id="ARBA00012054"/>
    </source>
</evidence>
<dbReference type="NCBIfam" id="TIGR01313">
    <property type="entry name" value="therm_gnt_kin"/>
    <property type="match status" value="1"/>
</dbReference>
<evidence type="ECO:0000313" key="12">
    <source>
        <dbReference type="Proteomes" id="UP000006327"/>
    </source>
</evidence>
<keyword evidence="7 10" id="KW-0067">ATP-binding</keyword>
<evidence type="ECO:0000256" key="6">
    <source>
        <dbReference type="ARBA" id="ARBA00022777"/>
    </source>
</evidence>
<dbReference type="Pfam" id="PF01202">
    <property type="entry name" value="SKI"/>
    <property type="match status" value="1"/>
</dbReference>
<sequence>MIYIVMGVSGSGKSTVGDLLSKELSLPFYDADDFHFPESIEKMAKGIPLTDDDRNPWLSLLAINIAQWEAKGGAVLACSALKESYRDILRSTTENVVQFIYLKGTQALLATRLRSRSSHFMPESLLESQLSTLEPPEQAITVLLDNTLENIIFEILKEINQ</sequence>
<dbReference type="PANTHER" id="PTHR43442">
    <property type="entry name" value="GLUCONOKINASE-RELATED"/>
    <property type="match status" value="1"/>
</dbReference>
<dbReference type="PANTHER" id="PTHR43442:SF3">
    <property type="entry name" value="GLUCONOKINASE-RELATED"/>
    <property type="match status" value="1"/>
</dbReference>
<dbReference type="GO" id="GO:0019521">
    <property type="term" value="P:D-gluconate metabolic process"/>
    <property type="evidence" value="ECO:0007669"/>
    <property type="project" value="UniProtKB-KW"/>
</dbReference>
<keyword evidence="12" id="KW-1185">Reference proteome</keyword>
<keyword evidence="8" id="KW-0311">Gluconate utilization</keyword>
<organism evidence="11 12">
    <name type="scientific">Paraglaciecola arctica BSs20135</name>
    <dbReference type="NCBI Taxonomy" id="493475"/>
    <lineage>
        <taxon>Bacteria</taxon>
        <taxon>Pseudomonadati</taxon>
        <taxon>Pseudomonadota</taxon>
        <taxon>Gammaproteobacteria</taxon>
        <taxon>Alteromonadales</taxon>
        <taxon>Alteromonadaceae</taxon>
        <taxon>Paraglaciecola</taxon>
    </lineage>
</organism>
<evidence type="ECO:0000256" key="4">
    <source>
        <dbReference type="ARBA" id="ARBA00022679"/>
    </source>
</evidence>
<dbReference type="STRING" id="493475.GARC_1702"/>
<dbReference type="EC" id="2.7.1.12" evidence="3 10"/>
<dbReference type="AlphaFoldDB" id="K6XDE9"/>
<dbReference type="Gene3D" id="3.40.50.300">
    <property type="entry name" value="P-loop containing nucleotide triphosphate hydrolases"/>
    <property type="match status" value="1"/>
</dbReference>
<keyword evidence="4 10" id="KW-0808">Transferase</keyword>
<evidence type="ECO:0000256" key="9">
    <source>
        <dbReference type="ARBA" id="ARBA00048090"/>
    </source>
</evidence>
<dbReference type="OrthoDB" id="9795716at2"/>
<comment type="similarity">
    <text evidence="2 10">Belongs to the gluconokinase GntK/GntV family.</text>
</comment>
<gene>
    <name evidence="11" type="ORF">GARC_1702</name>
</gene>
<reference evidence="11 12" key="1">
    <citation type="journal article" date="2017" name="Antonie Van Leeuwenhoek">
        <title>Rhizobium rhizosphaerae sp. nov., a novel species isolated from rice rhizosphere.</title>
        <authorList>
            <person name="Zhao J.J."/>
            <person name="Zhang J."/>
            <person name="Zhang R.J."/>
            <person name="Zhang C.W."/>
            <person name="Yin H.Q."/>
            <person name="Zhang X.X."/>
        </authorList>
    </citation>
    <scope>NUCLEOTIDE SEQUENCE [LARGE SCALE GENOMIC DNA]</scope>
    <source>
        <strain evidence="11 12">BSs20135</strain>
    </source>
</reference>
<accession>K6XDE9</accession>
<dbReference type="SUPFAM" id="SSF52540">
    <property type="entry name" value="P-loop containing nucleoside triphosphate hydrolases"/>
    <property type="match status" value="1"/>
</dbReference>
<dbReference type="InterPro" id="IPR031322">
    <property type="entry name" value="Shikimate/glucono_kinase"/>
</dbReference>
<evidence type="ECO:0000256" key="10">
    <source>
        <dbReference type="RuleBase" id="RU363066"/>
    </source>
</evidence>